<evidence type="ECO:0000256" key="5">
    <source>
        <dbReference type="SAM" id="Phobius"/>
    </source>
</evidence>
<dbReference type="AlphaFoldDB" id="A0AAF0J552"/>
<feature type="transmembrane region" description="Helical" evidence="5">
    <location>
        <begin position="107"/>
        <end position="130"/>
    </location>
</feature>
<evidence type="ECO:0000313" key="8">
    <source>
        <dbReference type="Proteomes" id="UP001219933"/>
    </source>
</evidence>
<accession>A0AAF0J552</accession>
<dbReference type="Pfam" id="PF04116">
    <property type="entry name" value="FA_hydroxylase"/>
    <property type="match status" value="1"/>
</dbReference>
<feature type="domain" description="Fatty acid hydroxylase" evidence="6">
    <location>
        <begin position="191"/>
        <end position="332"/>
    </location>
</feature>
<dbReference type="GO" id="GO:0016020">
    <property type="term" value="C:membrane"/>
    <property type="evidence" value="ECO:0007669"/>
    <property type="project" value="UniProtKB-SubCell"/>
</dbReference>
<dbReference type="InterPro" id="IPR006694">
    <property type="entry name" value="Fatty_acid_hydroxylase"/>
</dbReference>
<dbReference type="GO" id="GO:0016491">
    <property type="term" value="F:oxidoreductase activity"/>
    <property type="evidence" value="ECO:0007669"/>
    <property type="project" value="InterPro"/>
</dbReference>
<evidence type="ECO:0000256" key="3">
    <source>
        <dbReference type="ARBA" id="ARBA00022989"/>
    </source>
</evidence>
<keyword evidence="8" id="KW-1185">Reference proteome</keyword>
<reference evidence="7" key="1">
    <citation type="submission" date="2023-03" db="EMBL/GenBank/DDBJ databases">
        <title>Mating type loci evolution in Malassezia.</title>
        <authorList>
            <person name="Coelho M.A."/>
        </authorList>
    </citation>
    <scope>NUCLEOTIDE SEQUENCE</scope>
    <source>
        <strain evidence="7">CBS 11721</strain>
    </source>
</reference>
<evidence type="ECO:0000313" key="7">
    <source>
        <dbReference type="EMBL" id="WFD33705.1"/>
    </source>
</evidence>
<evidence type="ECO:0000256" key="4">
    <source>
        <dbReference type="ARBA" id="ARBA00023136"/>
    </source>
</evidence>
<evidence type="ECO:0000256" key="2">
    <source>
        <dbReference type="ARBA" id="ARBA00022692"/>
    </source>
</evidence>
<proteinExistence type="predicted"/>
<sequence>MTEEIKYQKPPSEEQLSRGRTYAKYPRPFSDERYLENERRSIVHYMFAYLGLLPPDPRKDKIPIKTGPVPIFHELYQAMYLLPWAFVPHIIRTVYSYKTGENLSPFGMWAVLSSVGFFYGLLVVQALNKLSLKLGYFDAQVYRDTIPKQDLIKILIEVTGGVTLRPLFIILATYKPEQPFSISPWLPVQLFFFTVIEDFYYYWAHRMCHESETMWKFHRLHHTTKHPTHLLLGYADHFQEVFDVLIVPFLAWYTYPIDFNALSIWFFIHFTYQLQGHAGIRMYHGTVLTGTFLRPFKWDIISEDHDLHHRWGWRKSCNYAKQSGIWDRVFGTQSERVECVEGNINYSDRVGGLSFLSISDMITGKAITK</sequence>
<evidence type="ECO:0000256" key="1">
    <source>
        <dbReference type="ARBA" id="ARBA00004370"/>
    </source>
</evidence>
<dbReference type="GO" id="GO:0005506">
    <property type="term" value="F:iron ion binding"/>
    <property type="evidence" value="ECO:0007669"/>
    <property type="project" value="InterPro"/>
</dbReference>
<name>A0AAF0J552_9BASI</name>
<dbReference type="EMBL" id="CP119877">
    <property type="protein sequence ID" value="WFD33705.1"/>
    <property type="molecule type" value="Genomic_DNA"/>
</dbReference>
<protein>
    <recommendedName>
        <fullName evidence="6">Fatty acid hydroxylase domain-containing protein</fullName>
    </recommendedName>
</protein>
<dbReference type="Proteomes" id="UP001219933">
    <property type="component" value="Chromosome 1"/>
</dbReference>
<organism evidence="7 8">
    <name type="scientific">Malassezia cuniculi</name>
    <dbReference type="NCBI Taxonomy" id="948313"/>
    <lineage>
        <taxon>Eukaryota</taxon>
        <taxon>Fungi</taxon>
        <taxon>Dikarya</taxon>
        <taxon>Basidiomycota</taxon>
        <taxon>Ustilaginomycotina</taxon>
        <taxon>Malasseziomycetes</taxon>
        <taxon>Malasseziales</taxon>
        <taxon>Malasseziaceae</taxon>
        <taxon>Malassezia</taxon>
    </lineage>
</organism>
<gene>
    <name evidence="7" type="ORF">MCUN1_000518</name>
</gene>
<dbReference type="InterPro" id="IPR050307">
    <property type="entry name" value="Sterol_Desaturase_Related"/>
</dbReference>
<keyword evidence="3 5" id="KW-1133">Transmembrane helix</keyword>
<keyword evidence="4 5" id="KW-0472">Membrane</keyword>
<keyword evidence="2 5" id="KW-0812">Transmembrane</keyword>
<dbReference type="PANTHER" id="PTHR11863">
    <property type="entry name" value="STEROL DESATURASE"/>
    <property type="match status" value="1"/>
</dbReference>
<dbReference type="GO" id="GO:0008610">
    <property type="term" value="P:lipid biosynthetic process"/>
    <property type="evidence" value="ECO:0007669"/>
    <property type="project" value="InterPro"/>
</dbReference>
<evidence type="ECO:0000259" key="6">
    <source>
        <dbReference type="Pfam" id="PF04116"/>
    </source>
</evidence>
<comment type="subcellular location">
    <subcellularLocation>
        <location evidence="1">Membrane</location>
    </subcellularLocation>
</comment>